<dbReference type="GO" id="GO:0042393">
    <property type="term" value="F:histone binding"/>
    <property type="evidence" value="ECO:0007669"/>
    <property type="project" value="TreeGrafter"/>
</dbReference>
<evidence type="ECO:0000256" key="2">
    <source>
        <dbReference type="ARBA" id="ARBA00022803"/>
    </source>
</evidence>
<dbReference type="PANTHER" id="PTHR15081">
    <property type="entry name" value="NUCLEAR AUTOANTIGENIC SPERM PROTEIN NASP -RELATED"/>
    <property type="match status" value="1"/>
</dbReference>
<sequence length="689" mass="73151">MTTSFQSALHPLATNIHPSHRSDSQHLAIMSAEQIKCNELVEQGKKALALSDWEGAVEKYAAALEIMRSMHGDSAPESAPLLLPYGKALVEIAIENQGVLGKEEPEKENDEGQEEAGPSTNQPTASASGEPAEEQEEEEETEDDDFTIAWEILDLARILYQKRQSSGEDVGRELGECFGLLGDVSLENENFPQAVEDYKSALESYSTALPSSSREIASSHYKLAIVLENIPDRREEALENVRLAIESVRMRKGIVDGGEDPDKKQKDGSAGKGKGKKQEVGIKLSDEEREKKSKDLQEQLGDLEAKLEDLKTSPQQRDVVEESVAHLLGNAPTDIPASIGSAVQSGVDAVKNADVASSIAGAGQKVAEQVAPKVNDLTGMVRRKGKKAGDAVADQAGKGKEVAVDQAGKTADVVLDQAGKAKEVALDQAEQAKQVALEQATKAKDVIVDQASGLADVLADKADQAADVLAAKAVQAQSALMDVGAQAQSALSSAADQVSVSVSTATDSAAQTAQSVEKDLVERAEQAASDMKHRMDETLRSAGEAIEKLQHAGQDTLRDTIGALKRTAEGVYAEVMQEGKELTEGGVEALTGVADDLSKTTSLAEGLVENAEKKAKGAYSAAVQAGTALVDEVMEEGKDMTRSTVEDVVGAAEEVMEGIERVGREGKRKVDEVAPEPVQEEGNKKQKTQ</sequence>
<dbReference type="InterPro" id="IPR019544">
    <property type="entry name" value="Tetratricopeptide_SHNi-TPR_dom"/>
</dbReference>
<keyword evidence="6" id="KW-1185">Reference proteome</keyword>
<dbReference type="Proteomes" id="UP000812966">
    <property type="component" value="Unassembled WGS sequence"/>
</dbReference>
<feature type="region of interest" description="Disordered" evidence="3">
    <location>
        <begin position="254"/>
        <end position="300"/>
    </location>
</feature>
<dbReference type="EMBL" id="JABELV010000026">
    <property type="protein sequence ID" value="KAG7562774.1"/>
    <property type="molecule type" value="Genomic_DNA"/>
</dbReference>
<feature type="region of interest" description="Disordered" evidence="3">
    <location>
        <begin position="98"/>
        <end position="146"/>
    </location>
</feature>
<feature type="region of interest" description="Disordered" evidence="3">
    <location>
        <begin position="1"/>
        <end position="21"/>
    </location>
</feature>
<keyword evidence="2" id="KW-0802">TPR repeat</keyword>
<keyword evidence="1" id="KW-0677">Repeat</keyword>
<feature type="compositionally biased region" description="Basic and acidic residues" evidence="3">
    <location>
        <begin position="260"/>
        <end position="269"/>
    </location>
</feature>
<proteinExistence type="predicted"/>
<evidence type="ECO:0000256" key="1">
    <source>
        <dbReference type="ARBA" id="ARBA00022737"/>
    </source>
</evidence>
<evidence type="ECO:0000259" key="4">
    <source>
        <dbReference type="Pfam" id="PF10516"/>
    </source>
</evidence>
<feature type="region of interest" description="Disordered" evidence="3">
    <location>
        <begin position="658"/>
        <end position="689"/>
    </location>
</feature>
<dbReference type="GO" id="GO:0034080">
    <property type="term" value="P:CENP-A containing chromatin assembly"/>
    <property type="evidence" value="ECO:0007669"/>
    <property type="project" value="TreeGrafter"/>
</dbReference>
<protein>
    <recommendedName>
        <fullName evidence="4">Tetratricopeptide SHNi-TPR domain-containing protein</fullName>
    </recommendedName>
</protein>
<reference evidence="5" key="1">
    <citation type="submission" date="2020-04" db="EMBL/GenBank/DDBJ databases">
        <title>Analysis of mating type loci in Filobasidium floriforme.</title>
        <authorList>
            <person name="Nowrousian M."/>
        </authorList>
    </citation>
    <scope>NUCLEOTIDE SEQUENCE</scope>
    <source>
        <strain evidence="5">CBS 6242</strain>
    </source>
</reference>
<dbReference type="GO" id="GO:0005654">
    <property type="term" value="C:nucleoplasm"/>
    <property type="evidence" value="ECO:0007669"/>
    <property type="project" value="TreeGrafter"/>
</dbReference>
<accession>A0A8K0NSC4</accession>
<feature type="domain" description="Tetratricopeptide SHNi-TPR" evidence="4">
    <location>
        <begin position="176"/>
        <end position="203"/>
    </location>
</feature>
<dbReference type="Pfam" id="PF10516">
    <property type="entry name" value="SHNi-TPR"/>
    <property type="match status" value="1"/>
</dbReference>
<dbReference type="Gene3D" id="1.25.40.10">
    <property type="entry name" value="Tetratricopeptide repeat domain"/>
    <property type="match status" value="1"/>
</dbReference>
<feature type="compositionally biased region" description="Basic and acidic residues" evidence="3">
    <location>
        <begin position="276"/>
        <end position="300"/>
    </location>
</feature>
<dbReference type="GO" id="GO:0006335">
    <property type="term" value="P:DNA replication-dependent chromatin assembly"/>
    <property type="evidence" value="ECO:0007669"/>
    <property type="project" value="TreeGrafter"/>
</dbReference>
<evidence type="ECO:0000313" key="6">
    <source>
        <dbReference type="Proteomes" id="UP000812966"/>
    </source>
</evidence>
<dbReference type="InterPro" id="IPR011990">
    <property type="entry name" value="TPR-like_helical_dom_sf"/>
</dbReference>
<organism evidence="5 6">
    <name type="scientific">Filobasidium floriforme</name>
    <dbReference type="NCBI Taxonomy" id="5210"/>
    <lineage>
        <taxon>Eukaryota</taxon>
        <taxon>Fungi</taxon>
        <taxon>Dikarya</taxon>
        <taxon>Basidiomycota</taxon>
        <taxon>Agaricomycotina</taxon>
        <taxon>Tremellomycetes</taxon>
        <taxon>Filobasidiales</taxon>
        <taxon>Filobasidiaceae</taxon>
        <taxon>Filobasidium</taxon>
    </lineage>
</organism>
<feature type="compositionally biased region" description="Basic and acidic residues" evidence="3">
    <location>
        <begin position="658"/>
        <end position="672"/>
    </location>
</feature>
<feature type="compositionally biased region" description="Acidic residues" evidence="3">
    <location>
        <begin position="131"/>
        <end position="146"/>
    </location>
</feature>
<feature type="compositionally biased region" description="Polar residues" evidence="3">
    <location>
        <begin position="118"/>
        <end position="127"/>
    </location>
</feature>
<dbReference type="OrthoDB" id="5587616at2759"/>
<comment type="caution">
    <text evidence="5">The sequence shown here is derived from an EMBL/GenBank/DDBJ whole genome shotgun (WGS) entry which is preliminary data.</text>
</comment>
<gene>
    <name evidence="5" type="ORF">FFLO_01835</name>
</gene>
<dbReference type="InterPro" id="IPR051730">
    <property type="entry name" value="NASP-like"/>
</dbReference>
<name>A0A8K0NSC4_9TREE</name>
<evidence type="ECO:0000256" key="3">
    <source>
        <dbReference type="SAM" id="MobiDB-lite"/>
    </source>
</evidence>
<dbReference type="AlphaFoldDB" id="A0A8K0NSC4"/>
<dbReference type="PANTHER" id="PTHR15081:SF1">
    <property type="entry name" value="NUCLEAR AUTOANTIGENIC SPERM PROTEIN"/>
    <property type="match status" value="1"/>
</dbReference>
<evidence type="ECO:0000313" key="5">
    <source>
        <dbReference type="EMBL" id="KAG7562774.1"/>
    </source>
</evidence>
<dbReference type="SUPFAM" id="SSF48452">
    <property type="entry name" value="TPR-like"/>
    <property type="match status" value="1"/>
</dbReference>
<dbReference type="Gene3D" id="1.20.120.20">
    <property type="entry name" value="Apolipoprotein"/>
    <property type="match status" value="1"/>
</dbReference>